<dbReference type="EMBL" id="SOZE01000035">
    <property type="protein sequence ID" value="TFF34041.1"/>
    <property type="molecule type" value="Genomic_DNA"/>
</dbReference>
<dbReference type="PANTHER" id="PTHR30383">
    <property type="entry name" value="THIOESTERASE 1/PROTEASE 1/LYSOPHOSPHOLIPASE L1"/>
    <property type="match status" value="1"/>
</dbReference>
<sequence>MNKMPNSLRCINKAKTYRKHAFLLPVLFVVFFVIQSCKLDAPIIPDSLLHPAPGDTSHHVTPPPSGATDTVITDTITPASANFNQLKAWNAFKTSASGRYDLLLIGDSYTQGNFYSWRLRGKLLTDGFTDGGPGYDSFGRWDPMFMFSIDASMDLQELTFDYDPLLWDTSPGNYYGPCGNVTNNAPNALITVNSKVLLNTMTIIYQRHAGGGSFRYRVNGGARTTVSTANSTEDIGNVVVDVSAAGDNIDLEIEPLAAGEVFCGVAGHRDGDGEVLTMHKVGSSGTTADYFAHNPLWEQSVKLLEPKGAIIMFGTNEMDGNVDPADMKKNIQHIIDQLKQAQPNCDIMLMCPPETLYETEQPRKYKIANYADMLFRLALANHAAFIDFAKVFPHFSQASIDADIMSSDRKHPGDVGSELMAETIYKAFKR</sequence>
<keyword evidence="3" id="KW-1185">Reference proteome</keyword>
<reference evidence="2 3" key="1">
    <citation type="journal article" date="2017" name="Int. J. Syst. Evol. Microbiol.">
        <title>Mucilaginibacterpsychrotolerans sp. nov., isolated from peatlands.</title>
        <authorList>
            <person name="Deng Y."/>
            <person name="Shen L."/>
            <person name="Xu B."/>
            <person name="Liu Y."/>
            <person name="Gu Z."/>
            <person name="Liu H."/>
            <person name="Zhou Y."/>
        </authorList>
    </citation>
    <scope>NUCLEOTIDE SEQUENCE [LARGE SCALE GENOMIC DNA]</scope>
    <source>
        <strain evidence="2 3">NH7-4</strain>
    </source>
</reference>
<dbReference type="AlphaFoldDB" id="A0A4Y8S5Y3"/>
<dbReference type="Pfam" id="PF13472">
    <property type="entry name" value="Lipase_GDSL_2"/>
    <property type="match status" value="1"/>
</dbReference>
<feature type="domain" description="SGNH hydrolase-type esterase" evidence="1">
    <location>
        <begin position="281"/>
        <end position="418"/>
    </location>
</feature>
<dbReference type="Gene3D" id="2.60.120.1360">
    <property type="match status" value="1"/>
</dbReference>
<dbReference type="InterPro" id="IPR036514">
    <property type="entry name" value="SGNH_hydro_sf"/>
</dbReference>
<comment type="caution">
    <text evidence="2">The sequence shown here is derived from an EMBL/GenBank/DDBJ whole genome shotgun (WGS) entry which is preliminary data.</text>
</comment>
<dbReference type="GO" id="GO:0016788">
    <property type="term" value="F:hydrolase activity, acting on ester bonds"/>
    <property type="evidence" value="ECO:0007669"/>
    <property type="project" value="UniProtKB-ARBA"/>
</dbReference>
<name>A0A4Y8S5Y3_9SPHI</name>
<dbReference type="InterPro" id="IPR051532">
    <property type="entry name" value="Ester_Hydrolysis_Enzymes"/>
</dbReference>
<protein>
    <recommendedName>
        <fullName evidence="1">SGNH hydrolase-type esterase domain-containing protein</fullName>
    </recommendedName>
</protein>
<evidence type="ECO:0000313" key="2">
    <source>
        <dbReference type="EMBL" id="TFF34041.1"/>
    </source>
</evidence>
<dbReference type="Gene3D" id="3.40.50.1110">
    <property type="entry name" value="SGNH hydrolase"/>
    <property type="match status" value="1"/>
</dbReference>
<evidence type="ECO:0000313" key="3">
    <source>
        <dbReference type="Proteomes" id="UP000297540"/>
    </source>
</evidence>
<dbReference type="InterPro" id="IPR013830">
    <property type="entry name" value="SGNH_hydro"/>
</dbReference>
<dbReference type="SUPFAM" id="SSF52266">
    <property type="entry name" value="SGNH hydrolase"/>
    <property type="match status" value="1"/>
</dbReference>
<evidence type="ECO:0000259" key="1">
    <source>
        <dbReference type="Pfam" id="PF13472"/>
    </source>
</evidence>
<organism evidence="2 3">
    <name type="scientific">Mucilaginibacter psychrotolerans</name>
    <dbReference type="NCBI Taxonomy" id="1524096"/>
    <lineage>
        <taxon>Bacteria</taxon>
        <taxon>Pseudomonadati</taxon>
        <taxon>Bacteroidota</taxon>
        <taxon>Sphingobacteriia</taxon>
        <taxon>Sphingobacteriales</taxon>
        <taxon>Sphingobacteriaceae</taxon>
        <taxon>Mucilaginibacter</taxon>
    </lineage>
</organism>
<proteinExistence type="predicted"/>
<dbReference type="Proteomes" id="UP000297540">
    <property type="component" value="Unassembled WGS sequence"/>
</dbReference>
<accession>A0A4Y8S5Y3</accession>
<gene>
    <name evidence="2" type="ORF">E2R66_23395</name>
</gene>